<feature type="binding site" evidence="7">
    <location>
        <position position="44"/>
    </location>
    <ligand>
        <name>ATP</name>
        <dbReference type="ChEBI" id="CHEBI:30616"/>
    </ligand>
</feature>
<dbReference type="SUPFAM" id="SSF56112">
    <property type="entry name" value="Protein kinase-like (PK-like)"/>
    <property type="match status" value="1"/>
</dbReference>
<dbReference type="AlphaFoldDB" id="A0A498C9Y8"/>
<evidence type="ECO:0000256" key="7">
    <source>
        <dbReference type="PROSITE-ProRule" id="PRU10141"/>
    </source>
</evidence>
<dbReference type="Gene3D" id="1.10.510.10">
    <property type="entry name" value="Transferase(Phosphotransferase) domain 1"/>
    <property type="match status" value="1"/>
</dbReference>
<dbReference type="EMBL" id="RCDB01000001">
    <property type="protein sequence ID" value="RLK52744.1"/>
    <property type="molecule type" value="Genomic_DNA"/>
</dbReference>
<keyword evidence="2 11" id="KW-0723">Serine/threonine-protein kinase</keyword>
<evidence type="ECO:0000256" key="3">
    <source>
        <dbReference type="ARBA" id="ARBA00022679"/>
    </source>
</evidence>
<dbReference type="PROSITE" id="PS00108">
    <property type="entry name" value="PROTEIN_KINASE_ST"/>
    <property type="match status" value="1"/>
</dbReference>
<comment type="caution">
    <text evidence="11">The sequence shown here is derived from an EMBL/GenBank/DDBJ whole genome shotgun (WGS) entry which is preliminary data.</text>
</comment>
<evidence type="ECO:0000256" key="4">
    <source>
        <dbReference type="ARBA" id="ARBA00022741"/>
    </source>
</evidence>
<accession>A0A498C9Y8</accession>
<feature type="transmembrane region" description="Helical" evidence="9">
    <location>
        <begin position="341"/>
        <end position="365"/>
    </location>
</feature>
<keyword evidence="4 7" id="KW-0547">Nucleotide-binding</keyword>
<dbReference type="PANTHER" id="PTHR43289">
    <property type="entry name" value="MITOGEN-ACTIVATED PROTEIN KINASE KINASE KINASE 20-RELATED"/>
    <property type="match status" value="1"/>
</dbReference>
<evidence type="ECO:0000256" key="2">
    <source>
        <dbReference type="ARBA" id="ARBA00022527"/>
    </source>
</evidence>
<evidence type="ECO:0000313" key="12">
    <source>
        <dbReference type="Proteomes" id="UP000273158"/>
    </source>
</evidence>
<keyword evidence="9" id="KW-0812">Transmembrane</keyword>
<evidence type="ECO:0000256" key="1">
    <source>
        <dbReference type="ARBA" id="ARBA00012513"/>
    </source>
</evidence>
<dbReference type="PROSITE" id="PS00107">
    <property type="entry name" value="PROTEIN_KINASE_ATP"/>
    <property type="match status" value="1"/>
</dbReference>
<sequence length="456" mass="45993">MGTVPDLGVVLDERYRLVAVLGAGGMGTVYRAEDLSLGRAVALKLVHVGTGGSDDLDSERVRTETRLLASLSHRSLVTLHDAQLEGDGPRYLVMELLPGRTLADRIDQGAMPLSALLPIAADLAEALHVVHAAGIVHRDIKPSNILLSPSPVPGGPALAKLADFGIAHLLGSDRITRPGTTIGTAAYVAPEQVRGAAPAATADIYSLGLVLREATTGTRAFPHSRGNEQLFARLQADPDLPDALDPQWRALLRAMLARDPSDRPTSLEIVGTLGPLPSAAAAAVAPAHAASAPTRVGDTGPTRIIAAGTLPHTATTIAEPLDPRPAAAARSRRHRSPRRHLPMIVALVAALAAVGTGAAMVTTIVTPTPTPTPRPSAPLTVDEPSPSAPTVAPGDAQDVEPSGASTPTDGGSDSDEGNGNGNSGSGNGNGNAGNGGGNGSGNGSSGGGNGRGPSGG</sequence>
<name>A0A498C9Y8_9MICO</name>
<evidence type="ECO:0000256" key="6">
    <source>
        <dbReference type="ARBA" id="ARBA00022840"/>
    </source>
</evidence>
<keyword evidence="9" id="KW-0472">Membrane</keyword>
<dbReference type="PROSITE" id="PS50011">
    <property type="entry name" value="PROTEIN_KINASE_DOM"/>
    <property type="match status" value="1"/>
</dbReference>
<organism evidence="11 12">
    <name type="scientific">Microbacterium telephonicum</name>
    <dbReference type="NCBI Taxonomy" id="1714841"/>
    <lineage>
        <taxon>Bacteria</taxon>
        <taxon>Bacillati</taxon>
        <taxon>Actinomycetota</taxon>
        <taxon>Actinomycetes</taxon>
        <taxon>Micrococcales</taxon>
        <taxon>Microbacteriaceae</taxon>
        <taxon>Microbacterium</taxon>
    </lineage>
</organism>
<dbReference type="RefSeq" id="WP_121057543.1">
    <property type="nucleotide sequence ID" value="NZ_RCDB01000001.1"/>
</dbReference>
<dbReference type="OrthoDB" id="9762169at2"/>
<evidence type="ECO:0000259" key="10">
    <source>
        <dbReference type="PROSITE" id="PS50011"/>
    </source>
</evidence>
<dbReference type="Proteomes" id="UP000273158">
    <property type="component" value="Unassembled WGS sequence"/>
</dbReference>
<feature type="region of interest" description="Disordered" evidence="8">
    <location>
        <begin position="365"/>
        <end position="456"/>
    </location>
</feature>
<dbReference type="GO" id="GO:0005524">
    <property type="term" value="F:ATP binding"/>
    <property type="evidence" value="ECO:0007669"/>
    <property type="project" value="UniProtKB-UniRule"/>
</dbReference>
<evidence type="ECO:0000256" key="5">
    <source>
        <dbReference type="ARBA" id="ARBA00022777"/>
    </source>
</evidence>
<feature type="compositionally biased region" description="Gly residues" evidence="8">
    <location>
        <begin position="418"/>
        <end position="456"/>
    </location>
</feature>
<dbReference type="CDD" id="cd14014">
    <property type="entry name" value="STKc_PknB_like"/>
    <property type="match status" value="1"/>
</dbReference>
<dbReference type="GO" id="GO:0004674">
    <property type="term" value="F:protein serine/threonine kinase activity"/>
    <property type="evidence" value="ECO:0007669"/>
    <property type="project" value="UniProtKB-KW"/>
</dbReference>
<evidence type="ECO:0000256" key="9">
    <source>
        <dbReference type="SAM" id="Phobius"/>
    </source>
</evidence>
<keyword evidence="9" id="KW-1133">Transmembrane helix</keyword>
<dbReference type="InterPro" id="IPR011009">
    <property type="entry name" value="Kinase-like_dom_sf"/>
</dbReference>
<keyword evidence="5 11" id="KW-0418">Kinase</keyword>
<dbReference type="InterPro" id="IPR017441">
    <property type="entry name" value="Protein_kinase_ATP_BS"/>
</dbReference>
<feature type="region of interest" description="Disordered" evidence="8">
    <location>
        <begin position="315"/>
        <end position="337"/>
    </location>
</feature>
<dbReference type="Pfam" id="PF00069">
    <property type="entry name" value="Pkinase"/>
    <property type="match status" value="1"/>
</dbReference>
<dbReference type="InterPro" id="IPR008271">
    <property type="entry name" value="Ser/Thr_kinase_AS"/>
</dbReference>
<dbReference type="EC" id="2.7.11.1" evidence="1"/>
<keyword evidence="6 7" id="KW-0067">ATP-binding</keyword>
<feature type="domain" description="Protein kinase" evidence="10">
    <location>
        <begin position="15"/>
        <end position="277"/>
    </location>
</feature>
<evidence type="ECO:0000256" key="8">
    <source>
        <dbReference type="SAM" id="MobiDB-lite"/>
    </source>
</evidence>
<dbReference type="Gene3D" id="3.30.200.20">
    <property type="entry name" value="Phosphorylase Kinase, domain 1"/>
    <property type="match status" value="1"/>
</dbReference>
<dbReference type="InterPro" id="IPR000719">
    <property type="entry name" value="Prot_kinase_dom"/>
</dbReference>
<evidence type="ECO:0000313" key="11">
    <source>
        <dbReference type="EMBL" id="RLK52744.1"/>
    </source>
</evidence>
<reference evidence="11 12" key="1">
    <citation type="journal article" date="2015" name="Stand. Genomic Sci.">
        <title>Genomic Encyclopedia of Bacterial and Archaeal Type Strains, Phase III: the genomes of soil and plant-associated and newly described type strains.</title>
        <authorList>
            <person name="Whitman W.B."/>
            <person name="Woyke T."/>
            <person name="Klenk H.P."/>
            <person name="Zhou Y."/>
            <person name="Lilburn T.G."/>
            <person name="Beck B.J."/>
            <person name="De Vos P."/>
            <person name="Vandamme P."/>
            <person name="Eisen J.A."/>
            <person name="Garrity G."/>
            <person name="Hugenholtz P."/>
            <person name="Kyrpides N.C."/>
        </authorList>
    </citation>
    <scope>NUCLEOTIDE SEQUENCE [LARGE SCALE GENOMIC DNA]</scope>
    <source>
        <strain evidence="11 12">S2T63</strain>
    </source>
</reference>
<keyword evidence="12" id="KW-1185">Reference proteome</keyword>
<dbReference type="SMART" id="SM00220">
    <property type="entry name" value="S_TKc"/>
    <property type="match status" value="1"/>
</dbReference>
<gene>
    <name evidence="11" type="ORF">C7474_0701</name>
</gene>
<dbReference type="PANTHER" id="PTHR43289:SF6">
    <property type="entry name" value="SERINE_THREONINE-PROTEIN KINASE NEKL-3"/>
    <property type="match status" value="1"/>
</dbReference>
<proteinExistence type="predicted"/>
<keyword evidence="3" id="KW-0808">Transferase</keyword>
<protein>
    <recommendedName>
        <fullName evidence="1">non-specific serine/threonine protein kinase</fullName>
        <ecNumber evidence="1">2.7.11.1</ecNumber>
    </recommendedName>
</protein>